<accession>A0A1H8Q3E4</accession>
<dbReference type="OrthoDB" id="372835at2157"/>
<dbReference type="RefSeq" id="WP_092661252.1">
    <property type="nucleotide sequence ID" value="NZ_FOCX01000013.1"/>
</dbReference>
<dbReference type="AlphaFoldDB" id="A0A1H8Q3E4"/>
<keyword evidence="3" id="KW-1185">Reference proteome</keyword>
<sequence>MIRRFLSSVRGSTDSLKTFGNEFVDALPEMAENFVNYWKNQRFIAYFIIYSFAVSMLLAGLGAFYSDYWLMVGVMTVYALTALPVFYKAGQEYHDDELDAEDLV</sequence>
<evidence type="ECO:0000313" key="2">
    <source>
        <dbReference type="EMBL" id="SEO48606.1"/>
    </source>
</evidence>
<dbReference type="Proteomes" id="UP000198775">
    <property type="component" value="Unassembled WGS sequence"/>
</dbReference>
<organism evidence="2 3">
    <name type="scientific">Halorientalis persicus</name>
    <dbReference type="NCBI Taxonomy" id="1367881"/>
    <lineage>
        <taxon>Archaea</taxon>
        <taxon>Methanobacteriati</taxon>
        <taxon>Methanobacteriota</taxon>
        <taxon>Stenosarchaea group</taxon>
        <taxon>Halobacteria</taxon>
        <taxon>Halobacteriales</taxon>
        <taxon>Haloarculaceae</taxon>
        <taxon>Halorientalis</taxon>
    </lineage>
</organism>
<evidence type="ECO:0000256" key="1">
    <source>
        <dbReference type="SAM" id="Phobius"/>
    </source>
</evidence>
<keyword evidence="1" id="KW-0472">Membrane</keyword>
<proteinExistence type="predicted"/>
<feature type="transmembrane region" description="Helical" evidence="1">
    <location>
        <begin position="68"/>
        <end position="87"/>
    </location>
</feature>
<keyword evidence="1" id="KW-0812">Transmembrane</keyword>
<feature type="transmembrane region" description="Helical" evidence="1">
    <location>
        <begin position="43"/>
        <end position="62"/>
    </location>
</feature>
<name>A0A1H8Q3E4_9EURY</name>
<dbReference type="EMBL" id="FOCX01000013">
    <property type="protein sequence ID" value="SEO48606.1"/>
    <property type="molecule type" value="Genomic_DNA"/>
</dbReference>
<keyword evidence="1" id="KW-1133">Transmembrane helix</keyword>
<protein>
    <submittedName>
        <fullName evidence="2">Uncharacterized protein</fullName>
    </submittedName>
</protein>
<gene>
    <name evidence="2" type="ORF">SAMN05216388_101346</name>
</gene>
<evidence type="ECO:0000313" key="3">
    <source>
        <dbReference type="Proteomes" id="UP000198775"/>
    </source>
</evidence>
<reference evidence="3" key="1">
    <citation type="submission" date="2016-10" db="EMBL/GenBank/DDBJ databases">
        <authorList>
            <person name="Varghese N."/>
            <person name="Submissions S."/>
        </authorList>
    </citation>
    <scope>NUCLEOTIDE SEQUENCE [LARGE SCALE GENOMIC DNA]</scope>
    <source>
        <strain evidence="3">IBRC-M 10043</strain>
    </source>
</reference>